<dbReference type="GeneID" id="7049778"/>
<dbReference type="AlphaFoldDB" id="B6K7B5"/>
<name>B6K7B5_SCHJY</name>
<feature type="compositionally biased region" description="Polar residues" evidence="10">
    <location>
        <begin position="268"/>
        <end position="292"/>
    </location>
</feature>
<dbReference type="EMBL" id="KE651168">
    <property type="protein sequence ID" value="EEB09419.2"/>
    <property type="molecule type" value="Genomic_DNA"/>
</dbReference>
<dbReference type="Pfam" id="PF07557">
    <property type="entry name" value="Shugoshin_C"/>
    <property type="match status" value="1"/>
</dbReference>
<feature type="compositionally biased region" description="Basic residues" evidence="10">
    <location>
        <begin position="482"/>
        <end position="497"/>
    </location>
</feature>
<dbReference type="STRING" id="402676.B6K7B5"/>
<feature type="domain" description="Shugoshin N-terminal coiled-coil" evidence="12">
    <location>
        <begin position="11"/>
        <end position="55"/>
    </location>
</feature>
<feature type="coiled-coil region" evidence="9">
    <location>
        <begin position="26"/>
        <end position="53"/>
    </location>
</feature>
<evidence type="ECO:0000259" key="12">
    <source>
        <dbReference type="Pfam" id="PF07558"/>
    </source>
</evidence>
<feature type="compositionally biased region" description="Basic and acidic residues" evidence="10">
    <location>
        <begin position="293"/>
        <end position="315"/>
    </location>
</feature>
<dbReference type="GO" id="GO:0005634">
    <property type="term" value="C:nucleus"/>
    <property type="evidence" value="ECO:0007669"/>
    <property type="project" value="InterPro"/>
</dbReference>
<gene>
    <name evidence="14" type="primary">sgo2</name>
    <name evidence="13" type="ORF">SJAG_04623</name>
</gene>
<evidence type="ECO:0000313" key="15">
    <source>
        <dbReference type="Proteomes" id="UP000001744"/>
    </source>
</evidence>
<keyword evidence="6 9" id="KW-0175">Coiled coil</keyword>
<evidence type="ECO:0000256" key="9">
    <source>
        <dbReference type="SAM" id="Coils"/>
    </source>
</evidence>
<feature type="compositionally biased region" description="Basic and acidic residues" evidence="10">
    <location>
        <begin position="358"/>
        <end position="367"/>
    </location>
</feature>
<keyword evidence="3" id="KW-0158">Chromosome</keyword>
<accession>B6K7B5</accession>
<proteinExistence type="inferred from homology"/>
<dbReference type="HOGENOM" id="CLU_548783_0_0_1"/>
<keyword evidence="7" id="KW-0131">Cell cycle</keyword>
<dbReference type="InterPro" id="IPR011515">
    <property type="entry name" value="Shugoshin_C"/>
</dbReference>
<evidence type="ECO:0000256" key="7">
    <source>
        <dbReference type="ARBA" id="ARBA00023306"/>
    </source>
</evidence>
<feature type="domain" description="Shugoshin C-terminal" evidence="11">
    <location>
        <begin position="336"/>
        <end position="358"/>
    </location>
</feature>
<evidence type="ECO:0000256" key="1">
    <source>
        <dbReference type="ARBA" id="ARBA00004584"/>
    </source>
</evidence>
<reference evidence="13 15" key="1">
    <citation type="journal article" date="2011" name="Science">
        <title>Comparative functional genomics of the fission yeasts.</title>
        <authorList>
            <person name="Rhind N."/>
            <person name="Chen Z."/>
            <person name="Yassour M."/>
            <person name="Thompson D.A."/>
            <person name="Haas B.J."/>
            <person name="Habib N."/>
            <person name="Wapinski I."/>
            <person name="Roy S."/>
            <person name="Lin M.F."/>
            <person name="Heiman D.I."/>
            <person name="Young S.K."/>
            <person name="Furuya K."/>
            <person name="Guo Y."/>
            <person name="Pidoux A."/>
            <person name="Chen H.M."/>
            <person name="Robbertse B."/>
            <person name="Goldberg J.M."/>
            <person name="Aoki K."/>
            <person name="Bayne E.H."/>
            <person name="Berlin A.M."/>
            <person name="Desjardins C.A."/>
            <person name="Dobbs E."/>
            <person name="Dukaj L."/>
            <person name="Fan L."/>
            <person name="FitzGerald M.G."/>
            <person name="French C."/>
            <person name="Gujja S."/>
            <person name="Hansen K."/>
            <person name="Keifenheim D."/>
            <person name="Levin J.Z."/>
            <person name="Mosher R.A."/>
            <person name="Mueller C.A."/>
            <person name="Pfiffner J."/>
            <person name="Priest M."/>
            <person name="Russ C."/>
            <person name="Smialowska A."/>
            <person name="Swoboda P."/>
            <person name="Sykes S.M."/>
            <person name="Vaughn M."/>
            <person name="Vengrova S."/>
            <person name="Yoder R."/>
            <person name="Zeng Q."/>
            <person name="Allshire R."/>
            <person name="Baulcombe D."/>
            <person name="Birren B.W."/>
            <person name="Brown W."/>
            <person name="Ekwall K."/>
            <person name="Kellis M."/>
            <person name="Leatherwood J."/>
            <person name="Levin H."/>
            <person name="Margalit H."/>
            <person name="Martienssen R."/>
            <person name="Nieduszynski C.A."/>
            <person name="Spatafora J.W."/>
            <person name="Friedman N."/>
            <person name="Dalgaard J.Z."/>
            <person name="Baumann P."/>
            <person name="Niki H."/>
            <person name="Regev A."/>
            <person name="Nusbaum C."/>
        </authorList>
    </citation>
    <scope>NUCLEOTIDE SEQUENCE [LARGE SCALE GENOMIC DNA]</scope>
    <source>
        <strain evidence="15">yFS275 / FY16936</strain>
    </source>
</reference>
<dbReference type="GO" id="GO:0000779">
    <property type="term" value="C:condensed chromosome, centromeric region"/>
    <property type="evidence" value="ECO:0007669"/>
    <property type="project" value="UniProtKB-ARBA"/>
</dbReference>
<feature type="compositionally biased region" description="Polar residues" evidence="10">
    <location>
        <begin position="452"/>
        <end position="480"/>
    </location>
</feature>
<comment type="subcellular location">
    <subcellularLocation>
        <location evidence="1">Chromosome</location>
        <location evidence="1">Centromere</location>
    </subcellularLocation>
</comment>
<feature type="compositionally biased region" description="Polar residues" evidence="10">
    <location>
        <begin position="433"/>
        <end position="442"/>
    </location>
</feature>
<keyword evidence="5" id="KW-0159">Chromosome partition</keyword>
<feature type="compositionally biased region" description="Polar residues" evidence="10">
    <location>
        <begin position="316"/>
        <end position="331"/>
    </location>
</feature>
<evidence type="ECO:0000256" key="4">
    <source>
        <dbReference type="ARBA" id="ARBA00022618"/>
    </source>
</evidence>
<keyword evidence="15" id="KW-1185">Reference proteome</keyword>
<dbReference type="GO" id="GO:0045132">
    <property type="term" value="P:meiotic chromosome segregation"/>
    <property type="evidence" value="ECO:0007669"/>
    <property type="project" value="InterPro"/>
</dbReference>
<dbReference type="OrthoDB" id="5394106at2759"/>
<dbReference type="Proteomes" id="UP000001744">
    <property type="component" value="Unassembled WGS sequence"/>
</dbReference>
<evidence type="ECO:0000313" key="14">
    <source>
        <dbReference type="JaponicusDB" id="SJAG_04623"/>
    </source>
</evidence>
<evidence type="ECO:0000313" key="13">
    <source>
        <dbReference type="EMBL" id="EEB09419.2"/>
    </source>
</evidence>
<dbReference type="VEuPathDB" id="FungiDB:SJAG_04623"/>
<protein>
    <submittedName>
        <fullName evidence="13">Shugoshin Sgo2</fullName>
    </submittedName>
</protein>
<feature type="compositionally biased region" description="Polar residues" evidence="10">
    <location>
        <begin position="157"/>
        <end position="182"/>
    </location>
</feature>
<feature type="compositionally biased region" description="Basic and acidic residues" evidence="10">
    <location>
        <begin position="397"/>
        <end position="412"/>
    </location>
</feature>
<evidence type="ECO:0000256" key="10">
    <source>
        <dbReference type="SAM" id="MobiDB-lite"/>
    </source>
</evidence>
<evidence type="ECO:0000259" key="11">
    <source>
        <dbReference type="Pfam" id="PF07557"/>
    </source>
</evidence>
<evidence type="ECO:0000256" key="5">
    <source>
        <dbReference type="ARBA" id="ARBA00022829"/>
    </source>
</evidence>
<dbReference type="JaponicusDB" id="SJAG_04623">
    <property type="gene designation" value="sgo2"/>
</dbReference>
<keyword evidence="4" id="KW-0132">Cell division</keyword>
<feature type="compositionally biased region" description="Basic and acidic residues" evidence="10">
    <location>
        <begin position="201"/>
        <end position="214"/>
    </location>
</feature>
<evidence type="ECO:0000256" key="2">
    <source>
        <dbReference type="ARBA" id="ARBA00010845"/>
    </source>
</evidence>
<feature type="compositionally biased region" description="Low complexity" evidence="10">
    <location>
        <begin position="420"/>
        <end position="432"/>
    </location>
</feature>
<dbReference type="InterPro" id="IPR011516">
    <property type="entry name" value="Shugoshin_N"/>
</dbReference>
<dbReference type="GO" id="GO:0051301">
    <property type="term" value="P:cell division"/>
    <property type="evidence" value="ECO:0007669"/>
    <property type="project" value="UniProtKB-KW"/>
</dbReference>
<dbReference type="OMA" id="SARWESE"/>
<dbReference type="Pfam" id="PF07558">
    <property type="entry name" value="Shugoshin_N"/>
    <property type="match status" value="1"/>
</dbReference>
<dbReference type="RefSeq" id="XP_002175712.2">
    <property type="nucleotide sequence ID" value="XM_002175676.2"/>
</dbReference>
<feature type="compositionally biased region" description="Polar residues" evidence="10">
    <location>
        <begin position="379"/>
        <end position="393"/>
    </location>
</feature>
<evidence type="ECO:0000256" key="8">
    <source>
        <dbReference type="ARBA" id="ARBA00023328"/>
    </source>
</evidence>
<keyword evidence="8" id="KW-0137">Centromere</keyword>
<feature type="region of interest" description="Disordered" evidence="10">
    <location>
        <begin position="145"/>
        <end position="497"/>
    </location>
</feature>
<comment type="similarity">
    <text evidence="2">Belongs to the shugoshin family.</text>
</comment>
<evidence type="ECO:0000256" key="3">
    <source>
        <dbReference type="ARBA" id="ARBA00022454"/>
    </source>
</evidence>
<organism evidence="13 15">
    <name type="scientific">Schizosaccharomyces japonicus (strain yFS275 / FY16936)</name>
    <name type="common">Fission yeast</name>
    <dbReference type="NCBI Taxonomy" id="402676"/>
    <lineage>
        <taxon>Eukaryota</taxon>
        <taxon>Fungi</taxon>
        <taxon>Dikarya</taxon>
        <taxon>Ascomycota</taxon>
        <taxon>Taphrinomycotina</taxon>
        <taxon>Schizosaccharomycetes</taxon>
        <taxon>Schizosaccharomycetales</taxon>
        <taxon>Schizosaccharomycetaceae</taxon>
        <taxon>Schizosaccharomyces</taxon>
    </lineage>
</organism>
<evidence type="ECO:0000256" key="6">
    <source>
        <dbReference type="ARBA" id="ARBA00023054"/>
    </source>
</evidence>
<sequence length="497" mass="55353">MMETSSSSDTLRKKRLLQNKEILRINKIQSTRIKELEAENERLLSENLDLRTNAIRLAEQLEHERYEIVRRFNSMRSFLCSVGTMSTQLLSDLDSYTKIAKCDHLSSRDDVDSLSSSSIEDSFTDRTSIDLLDFVKENIPFGNVSKELTPEHESAQVDISSAAQNTSTGIQPLTPATKSPSSLKRRKRALRVSFAEPITDNGRDSTDDNNRSDAETGQNSVARTESLRDKTNVSPKPSISPKRKKSLEPQETVSPPAKRSSGRKKRTSVSASVKDTPEPTFSNNTGNDGQDNQTEKVNEQTETHDDSDKDYHDTESVASKTEATQQTSEAQNAYVGRSRRERKQVNYALPGLRKKLRRDFELPSDHAKPKRSRRGRSALQKSSTQTKDNNGEQQVDLETHKSFNTDISEKIEPISIETNSSDASHSKSASEATVQKSTGGTTKKQDDKSKTVLENSSALAQEQGPNVQESAQASTNTDAKTQTRRVTGRKRVGAKKK</sequence>